<proteinExistence type="predicted"/>
<accession>A0ACA9RTK2</accession>
<dbReference type="EMBL" id="CAJVQC010066560">
    <property type="protein sequence ID" value="CAG8806533.1"/>
    <property type="molecule type" value="Genomic_DNA"/>
</dbReference>
<evidence type="ECO:0000313" key="1">
    <source>
        <dbReference type="EMBL" id="CAG8806533.1"/>
    </source>
</evidence>
<feature type="non-terminal residue" evidence="1">
    <location>
        <position position="1"/>
    </location>
</feature>
<organism evidence="1 2">
    <name type="scientific">Racocetra persica</name>
    <dbReference type="NCBI Taxonomy" id="160502"/>
    <lineage>
        <taxon>Eukaryota</taxon>
        <taxon>Fungi</taxon>
        <taxon>Fungi incertae sedis</taxon>
        <taxon>Mucoromycota</taxon>
        <taxon>Glomeromycotina</taxon>
        <taxon>Glomeromycetes</taxon>
        <taxon>Diversisporales</taxon>
        <taxon>Gigasporaceae</taxon>
        <taxon>Racocetra</taxon>
    </lineage>
</organism>
<keyword evidence="2" id="KW-1185">Reference proteome</keyword>
<sequence>IIMNISDEFNSLTDKDEESDNSDIELLASISQTSSTPNLN</sequence>
<protein>
    <submittedName>
        <fullName evidence="1">3720_t:CDS:1</fullName>
    </submittedName>
</protein>
<gene>
    <name evidence="1" type="ORF">RPERSI_LOCUS22178</name>
</gene>
<reference evidence="1" key="1">
    <citation type="submission" date="2021-06" db="EMBL/GenBank/DDBJ databases">
        <authorList>
            <person name="Kallberg Y."/>
            <person name="Tangrot J."/>
            <person name="Rosling A."/>
        </authorList>
    </citation>
    <scope>NUCLEOTIDE SEQUENCE</scope>
    <source>
        <strain evidence="1">MA461A</strain>
    </source>
</reference>
<feature type="non-terminal residue" evidence="1">
    <location>
        <position position="40"/>
    </location>
</feature>
<name>A0ACA9RTK2_9GLOM</name>
<evidence type="ECO:0000313" key="2">
    <source>
        <dbReference type="Proteomes" id="UP000789920"/>
    </source>
</evidence>
<comment type="caution">
    <text evidence="1">The sequence shown here is derived from an EMBL/GenBank/DDBJ whole genome shotgun (WGS) entry which is preliminary data.</text>
</comment>
<dbReference type="Proteomes" id="UP000789920">
    <property type="component" value="Unassembled WGS sequence"/>
</dbReference>